<name>A0A1B2I8Y4_9BACT</name>
<dbReference type="Pfam" id="PF16481">
    <property type="entry name" value="DUF5058"/>
    <property type="match status" value="1"/>
</dbReference>
<keyword evidence="2" id="KW-1185">Reference proteome</keyword>
<evidence type="ECO:0000313" key="2">
    <source>
        <dbReference type="Proteomes" id="UP000093044"/>
    </source>
</evidence>
<dbReference type="EMBL" id="CP016757">
    <property type="protein sequence ID" value="ANZ46439.1"/>
    <property type="molecule type" value="Genomic_DNA"/>
</dbReference>
<evidence type="ECO:0000313" key="1">
    <source>
        <dbReference type="EMBL" id="ANZ46439.1"/>
    </source>
</evidence>
<dbReference type="STRING" id="1197717.BED41_15825"/>
<dbReference type="OrthoDB" id="86868at2"/>
<sequence>MVSEIFNAVWLYLVVLVIILLVLAQCVVFMRKAWRRALGLGISEAQLKNTLVSGISISIMPTLPVLIVFLALTPLLGSPLPWLRLSVIGSAQYESYAASVALQSVGEKLIPGGYSLKGWISAAWVMTIGGSACVLWSSLAIKPISLMYEKIEAKMDKRFVYAIGGGALSGVMAFVTVAFGLSAVSTNGVVFGVSFAFGAFLVLLQRKRPESKWIGEYLMTISMLVAMAAACIIF</sequence>
<dbReference type="AlphaFoldDB" id="A0A1B2I8Y4"/>
<proteinExistence type="predicted"/>
<dbReference type="InterPro" id="IPR032479">
    <property type="entry name" value="DUF5058"/>
</dbReference>
<accession>A0A1B2I8Y4</accession>
<dbReference type="Proteomes" id="UP000093044">
    <property type="component" value="Chromosome"/>
</dbReference>
<dbReference type="GeneID" id="83059315"/>
<organism evidence="1 2">
    <name type="scientific">Cloacibacillus porcorum</name>
    <dbReference type="NCBI Taxonomy" id="1197717"/>
    <lineage>
        <taxon>Bacteria</taxon>
        <taxon>Thermotogati</taxon>
        <taxon>Synergistota</taxon>
        <taxon>Synergistia</taxon>
        <taxon>Synergistales</taxon>
        <taxon>Synergistaceae</taxon>
        <taxon>Cloacibacillus</taxon>
    </lineage>
</organism>
<gene>
    <name evidence="1" type="ORF">BED41_15825</name>
</gene>
<reference evidence="1" key="1">
    <citation type="submission" date="2016-08" db="EMBL/GenBank/DDBJ databases">
        <title>Complete genome of Cloacibacillus porcorum.</title>
        <authorList>
            <person name="Looft T."/>
            <person name="Bayles D.O."/>
            <person name="Alt D.P."/>
        </authorList>
    </citation>
    <scope>NUCLEOTIDE SEQUENCE [LARGE SCALE GENOMIC DNA]</scope>
    <source>
        <strain evidence="1">CL-84</strain>
    </source>
</reference>
<protein>
    <submittedName>
        <fullName evidence="1">DUF5058 domain-containing protein</fullName>
    </submittedName>
</protein>
<dbReference type="KEGG" id="cpor:BED41_15825"/>
<dbReference type="RefSeq" id="WP_066748584.1">
    <property type="nucleotide sequence ID" value="NZ_CALCLR010000061.1"/>
</dbReference>